<keyword evidence="3 9" id="KW-0698">rRNA processing</keyword>
<evidence type="ECO:0000256" key="1">
    <source>
        <dbReference type="ARBA" id="ARBA00010875"/>
    </source>
</evidence>
<dbReference type="EMBL" id="CP032152">
    <property type="protein sequence ID" value="AXY67876.1"/>
    <property type="molecule type" value="Genomic_DNA"/>
</dbReference>
<dbReference type="InterPro" id="IPR023091">
    <property type="entry name" value="MetalPrtase_cat_dom_sf_prd"/>
</dbReference>
<dbReference type="HAMAP" id="MF_00009">
    <property type="entry name" value="Endoribonucl_YbeY"/>
    <property type="match status" value="1"/>
</dbReference>
<dbReference type="KEGG" id="tsq:D3A95_06280"/>
<evidence type="ECO:0000256" key="4">
    <source>
        <dbReference type="ARBA" id="ARBA00022722"/>
    </source>
</evidence>
<keyword evidence="6 9" id="KW-0255">Endonuclease</keyword>
<dbReference type="PANTHER" id="PTHR46986">
    <property type="entry name" value="ENDORIBONUCLEASE YBEY, CHLOROPLASTIC"/>
    <property type="match status" value="1"/>
</dbReference>
<comment type="cofactor">
    <cofactor evidence="9">
        <name>Zn(2+)</name>
        <dbReference type="ChEBI" id="CHEBI:29105"/>
    </cofactor>
    <text evidence="9">Binds 1 zinc ion.</text>
</comment>
<dbReference type="SUPFAM" id="SSF55486">
    <property type="entry name" value="Metalloproteases ('zincins'), catalytic domain"/>
    <property type="match status" value="1"/>
</dbReference>
<dbReference type="InterPro" id="IPR002036">
    <property type="entry name" value="YbeY"/>
</dbReference>
<protein>
    <recommendedName>
        <fullName evidence="9">Endoribonuclease YbeY</fullName>
        <ecNumber evidence="9">3.1.-.-</ecNumber>
    </recommendedName>
</protein>
<dbReference type="AlphaFoldDB" id="A0A3B7ML99"/>
<feature type="binding site" evidence="9">
    <location>
        <position position="121"/>
    </location>
    <ligand>
        <name>Zn(2+)</name>
        <dbReference type="ChEBI" id="CHEBI:29105"/>
        <note>catalytic</note>
    </ligand>
</feature>
<feature type="binding site" evidence="9">
    <location>
        <position position="125"/>
    </location>
    <ligand>
        <name>Zn(2+)</name>
        <dbReference type="ChEBI" id="CHEBI:29105"/>
        <note>catalytic</note>
    </ligand>
</feature>
<comment type="function">
    <text evidence="9">Single strand-specific metallo-endoribonuclease involved in late-stage 70S ribosome quality control and in maturation of the 3' terminus of the 16S rRNA.</text>
</comment>
<keyword evidence="11" id="KW-1185">Reference proteome</keyword>
<keyword evidence="7 9" id="KW-0378">Hydrolase</keyword>
<dbReference type="PANTHER" id="PTHR46986:SF1">
    <property type="entry name" value="ENDORIBONUCLEASE YBEY, CHLOROPLASTIC"/>
    <property type="match status" value="1"/>
</dbReference>
<dbReference type="InterPro" id="IPR020549">
    <property type="entry name" value="YbeY_CS"/>
</dbReference>
<dbReference type="GO" id="GO:0004521">
    <property type="term" value="F:RNA endonuclease activity"/>
    <property type="evidence" value="ECO:0007669"/>
    <property type="project" value="UniProtKB-UniRule"/>
</dbReference>
<dbReference type="Pfam" id="PF02130">
    <property type="entry name" value="YbeY"/>
    <property type="match status" value="1"/>
</dbReference>
<proteinExistence type="inferred from homology"/>
<keyword evidence="9" id="KW-0963">Cytoplasm</keyword>
<evidence type="ECO:0000256" key="5">
    <source>
        <dbReference type="ARBA" id="ARBA00022723"/>
    </source>
</evidence>
<organism evidence="10 11">
    <name type="scientific">Thermosynechococcus sichuanensis E542</name>
    <dbReference type="NCBI Taxonomy" id="2016101"/>
    <lineage>
        <taxon>Bacteria</taxon>
        <taxon>Bacillati</taxon>
        <taxon>Cyanobacteriota</taxon>
        <taxon>Cyanophyceae</taxon>
        <taxon>Acaryochloridales</taxon>
        <taxon>Thermosynechococcaceae</taxon>
        <taxon>Thermosynechococcus</taxon>
        <taxon>Thermosynechococcus sichuanensis</taxon>
    </lineage>
</organism>
<evidence type="ECO:0000256" key="8">
    <source>
        <dbReference type="ARBA" id="ARBA00022833"/>
    </source>
</evidence>
<dbReference type="Proteomes" id="UP000261812">
    <property type="component" value="Chromosome"/>
</dbReference>
<dbReference type="GO" id="GO:0008270">
    <property type="term" value="F:zinc ion binding"/>
    <property type="evidence" value="ECO:0007669"/>
    <property type="project" value="UniProtKB-UniRule"/>
</dbReference>
<dbReference type="EC" id="3.1.-.-" evidence="9"/>
<keyword evidence="5 9" id="KW-0479">Metal-binding</keyword>
<accession>A0A3B7ML99</accession>
<dbReference type="GO" id="GO:0005737">
    <property type="term" value="C:cytoplasm"/>
    <property type="evidence" value="ECO:0007669"/>
    <property type="project" value="UniProtKB-SubCell"/>
</dbReference>
<gene>
    <name evidence="9 10" type="primary">ybeY</name>
    <name evidence="10" type="ORF">D3A95_06280</name>
</gene>
<evidence type="ECO:0000256" key="3">
    <source>
        <dbReference type="ARBA" id="ARBA00022552"/>
    </source>
</evidence>
<dbReference type="RefSeq" id="WP_181496758.1">
    <property type="nucleotide sequence ID" value="NZ_CP032152.1"/>
</dbReference>
<feature type="binding site" evidence="9">
    <location>
        <position position="131"/>
    </location>
    <ligand>
        <name>Zn(2+)</name>
        <dbReference type="ChEBI" id="CHEBI:29105"/>
        <note>catalytic</note>
    </ligand>
</feature>
<evidence type="ECO:0000256" key="9">
    <source>
        <dbReference type="HAMAP-Rule" id="MF_00009"/>
    </source>
</evidence>
<evidence type="ECO:0000313" key="10">
    <source>
        <dbReference type="EMBL" id="AXY67876.1"/>
    </source>
</evidence>
<keyword evidence="2 9" id="KW-0690">Ribosome biogenesis</keyword>
<dbReference type="NCBIfam" id="TIGR00043">
    <property type="entry name" value="rRNA maturation RNase YbeY"/>
    <property type="match status" value="1"/>
</dbReference>
<name>A0A3B7ML99_9CYAN</name>
<evidence type="ECO:0000256" key="2">
    <source>
        <dbReference type="ARBA" id="ARBA00022517"/>
    </source>
</evidence>
<keyword evidence="8 9" id="KW-0862">Zinc</keyword>
<comment type="subcellular location">
    <subcellularLocation>
        <location evidence="9">Cytoplasm</location>
    </subcellularLocation>
</comment>
<comment type="similarity">
    <text evidence="1 9">Belongs to the endoribonuclease YbeY family.</text>
</comment>
<evidence type="ECO:0000256" key="6">
    <source>
        <dbReference type="ARBA" id="ARBA00022759"/>
    </source>
</evidence>
<dbReference type="GO" id="GO:0004222">
    <property type="term" value="F:metalloendopeptidase activity"/>
    <property type="evidence" value="ECO:0007669"/>
    <property type="project" value="InterPro"/>
</dbReference>
<sequence>MTVTVYLELHDPSLSAEVAALPWQVWFRTWIAMVEPNQDKAYEVTLRLTTDAEIQILNRQYRDRDTPTDVLAFATRDGALPLPLEEPEYLGDIIISGDTARRQATEGGHSLSTEITWLACHGLLHLLGWDHPDETQLAQMLAQQAKCLEVVGLTPPISPK</sequence>
<dbReference type="Gene3D" id="3.40.390.30">
    <property type="entry name" value="Metalloproteases ('zincins'), catalytic domain"/>
    <property type="match status" value="1"/>
</dbReference>
<evidence type="ECO:0000313" key="11">
    <source>
        <dbReference type="Proteomes" id="UP000261812"/>
    </source>
</evidence>
<keyword evidence="4 9" id="KW-0540">Nuclease</keyword>
<evidence type="ECO:0000256" key="7">
    <source>
        <dbReference type="ARBA" id="ARBA00022801"/>
    </source>
</evidence>
<dbReference type="GO" id="GO:0006364">
    <property type="term" value="P:rRNA processing"/>
    <property type="evidence" value="ECO:0007669"/>
    <property type="project" value="UniProtKB-UniRule"/>
</dbReference>
<reference evidence="11" key="1">
    <citation type="submission" date="2018-09" db="EMBL/GenBank/DDBJ databases">
        <title>Complete genome sequence of thermophilic cyanobacteria strain Thermosynechococcus elongatus PKUAC-SCTE542.</title>
        <authorList>
            <person name="Liang Y."/>
            <person name="Tang J."/>
            <person name="Daroch M."/>
        </authorList>
    </citation>
    <scope>NUCLEOTIDE SEQUENCE [LARGE SCALE GENOMIC DNA]</scope>
    <source>
        <strain evidence="11">E542</strain>
    </source>
</reference>
<dbReference type="PROSITE" id="PS01306">
    <property type="entry name" value="UPF0054"/>
    <property type="match status" value="1"/>
</dbReference>